<dbReference type="Pfam" id="PF13456">
    <property type="entry name" value="RVT_3"/>
    <property type="match status" value="1"/>
</dbReference>
<dbReference type="Gene3D" id="3.30.160.60">
    <property type="entry name" value="Classic Zinc Finger"/>
    <property type="match status" value="1"/>
</dbReference>
<name>A0AAW1X0J1_RUBAR</name>
<keyword evidence="1" id="KW-0472">Membrane</keyword>
<dbReference type="InterPro" id="IPR004345">
    <property type="entry name" value="TB2_DP1_HVA22"/>
</dbReference>
<organism evidence="3 4">
    <name type="scientific">Rubus argutus</name>
    <name type="common">Southern blackberry</name>
    <dbReference type="NCBI Taxonomy" id="59490"/>
    <lineage>
        <taxon>Eukaryota</taxon>
        <taxon>Viridiplantae</taxon>
        <taxon>Streptophyta</taxon>
        <taxon>Embryophyta</taxon>
        <taxon>Tracheophyta</taxon>
        <taxon>Spermatophyta</taxon>
        <taxon>Magnoliopsida</taxon>
        <taxon>eudicotyledons</taxon>
        <taxon>Gunneridae</taxon>
        <taxon>Pentapetalae</taxon>
        <taxon>rosids</taxon>
        <taxon>fabids</taxon>
        <taxon>Rosales</taxon>
        <taxon>Rosaceae</taxon>
        <taxon>Rosoideae</taxon>
        <taxon>Rosoideae incertae sedis</taxon>
        <taxon>Rubus</taxon>
    </lineage>
</organism>
<protein>
    <recommendedName>
        <fullName evidence="2">RNase H type-1 domain-containing protein</fullName>
    </recommendedName>
</protein>
<dbReference type="EMBL" id="JBEDUW010000005">
    <property type="protein sequence ID" value="KAK9930177.1"/>
    <property type="molecule type" value="Genomic_DNA"/>
</dbReference>
<dbReference type="AlphaFoldDB" id="A0AAW1X0J1"/>
<sequence>MGWQVFYKVLAKFFSLLSWPSFNLVYALYASIQAIQSDSHSRNQQCLTYWVLFASYTISESTLAKLFYWLPFWPYTKGVITVLLVLHYFHGASYLYKHFIRSYISEYSFIWKWNFFSIPRVKGIFSRRDNYPDVVDKSIIRIEPQELERPVIFQGIPLSSSEAIIRENARPSSPKIIQSPNKIQREWSCALCLISTTSEDCLKMHFRGKKHVLKVEALRGLRQGPSGGCKSSLKLKRTNGRILLDNLNQIARANLEKWSGILRPIRLCRWKKPEVGWTKLNTDGSVDPGNAGFGGLLRDCKGEPICAFVSKAQGDDIFLVELWAIWRGLVLASRLGIKVLWVESDAMSVVKTINRDQPYSMKASSCLKDIWKLLKKFEKHRISHSWRETNRAADHLAKMVLSESDVVFWPGNFPDSLNKIIKEDAEGKIYCRG</sequence>
<evidence type="ECO:0000256" key="1">
    <source>
        <dbReference type="SAM" id="Phobius"/>
    </source>
</evidence>
<evidence type="ECO:0000313" key="4">
    <source>
        <dbReference type="Proteomes" id="UP001457282"/>
    </source>
</evidence>
<feature type="transmembrane region" description="Helical" evidence="1">
    <location>
        <begin position="13"/>
        <end position="35"/>
    </location>
</feature>
<gene>
    <name evidence="3" type="ORF">M0R45_027226</name>
</gene>
<feature type="domain" description="RNase H type-1" evidence="2">
    <location>
        <begin position="274"/>
        <end position="402"/>
    </location>
</feature>
<reference evidence="3 4" key="1">
    <citation type="journal article" date="2023" name="G3 (Bethesda)">
        <title>A chromosome-length genome assembly and annotation of blackberry (Rubus argutus, cv. 'Hillquist').</title>
        <authorList>
            <person name="Bruna T."/>
            <person name="Aryal R."/>
            <person name="Dudchenko O."/>
            <person name="Sargent D.J."/>
            <person name="Mead D."/>
            <person name="Buti M."/>
            <person name="Cavallini A."/>
            <person name="Hytonen T."/>
            <person name="Andres J."/>
            <person name="Pham M."/>
            <person name="Weisz D."/>
            <person name="Mascagni F."/>
            <person name="Usai G."/>
            <person name="Natali L."/>
            <person name="Bassil N."/>
            <person name="Fernandez G.E."/>
            <person name="Lomsadze A."/>
            <person name="Armour M."/>
            <person name="Olukolu B."/>
            <person name="Poorten T."/>
            <person name="Britton C."/>
            <person name="Davik J."/>
            <person name="Ashrafi H."/>
            <person name="Aiden E.L."/>
            <person name="Borodovsky M."/>
            <person name="Worthington M."/>
        </authorList>
    </citation>
    <scope>NUCLEOTIDE SEQUENCE [LARGE SCALE GENOMIC DNA]</scope>
    <source>
        <strain evidence="3">PI 553951</strain>
    </source>
</reference>
<dbReference type="GO" id="GO:0003676">
    <property type="term" value="F:nucleic acid binding"/>
    <property type="evidence" value="ECO:0007669"/>
    <property type="project" value="InterPro"/>
</dbReference>
<proteinExistence type="predicted"/>
<dbReference type="Gene3D" id="3.30.420.10">
    <property type="entry name" value="Ribonuclease H-like superfamily/Ribonuclease H"/>
    <property type="match status" value="1"/>
</dbReference>
<keyword evidence="1" id="KW-1133">Transmembrane helix</keyword>
<dbReference type="Proteomes" id="UP001457282">
    <property type="component" value="Unassembled WGS sequence"/>
</dbReference>
<keyword evidence="1" id="KW-0812">Transmembrane</keyword>
<dbReference type="InterPro" id="IPR002156">
    <property type="entry name" value="RNaseH_domain"/>
</dbReference>
<evidence type="ECO:0000313" key="3">
    <source>
        <dbReference type="EMBL" id="KAK9930177.1"/>
    </source>
</evidence>
<dbReference type="InterPro" id="IPR044730">
    <property type="entry name" value="RNase_H-like_dom_plant"/>
</dbReference>
<dbReference type="InterPro" id="IPR053151">
    <property type="entry name" value="RNase_H-like"/>
</dbReference>
<dbReference type="InterPro" id="IPR013087">
    <property type="entry name" value="Znf_C2H2_type"/>
</dbReference>
<dbReference type="Pfam" id="PF03134">
    <property type="entry name" value="TB2_DP1_HVA22"/>
    <property type="match status" value="1"/>
</dbReference>
<dbReference type="SUPFAM" id="SSF53098">
    <property type="entry name" value="Ribonuclease H-like"/>
    <property type="match status" value="1"/>
</dbReference>
<dbReference type="Pfam" id="PF12874">
    <property type="entry name" value="zf-met"/>
    <property type="match status" value="1"/>
</dbReference>
<comment type="caution">
    <text evidence="3">The sequence shown here is derived from an EMBL/GenBank/DDBJ whole genome shotgun (WGS) entry which is preliminary data.</text>
</comment>
<feature type="transmembrane region" description="Helical" evidence="1">
    <location>
        <begin position="75"/>
        <end position="96"/>
    </location>
</feature>
<accession>A0AAW1X0J1</accession>
<dbReference type="InterPro" id="IPR036397">
    <property type="entry name" value="RNaseH_sf"/>
</dbReference>
<dbReference type="SUPFAM" id="SSF57667">
    <property type="entry name" value="beta-beta-alpha zinc fingers"/>
    <property type="match status" value="1"/>
</dbReference>
<dbReference type="PANTHER" id="PTHR47723:SF19">
    <property type="entry name" value="POLYNUCLEOTIDYL TRANSFERASE, RIBONUCLEASE H-LIKE SUPERFAMILY PROTEIN"/>
    <property type="match status" value="1"/>
</dbReference>
<feature type="transmembrane region" description="Helical" evidence="1">
    <location>
        <begin position="47"/>
        <end position="69"/>
    </location>
</feature>
<dbReference type="PROSITE" id="PS50879">
    <property type="entry name" value="RNASE_H_1"/>
    <property type="match status" value="1"/>
</dbReference>
<dbReference type="InterPro" id="IPR036236">
    <property type="entry name" value="Znf_C2H2_sf"/>
</dbReference>
<dbReference type="InterPro" id="IPR012337">
    <property type="entry name" value="RNaseH-like_sf"/>
</dbReference>
<keyword evidence="4" id="KW-1185">Reference proteome</keyword>
<dbReference type="CDD" id="cd06222">
    <property type="entry name" value="RNase_H_like"/>
    <property type="match status" value="1"/>
</dbReference>
<dbReference type="GO" id="GO:0004523">
    <property type="term" value="F:RNA-DNA hybrid ribonuclease activity"/>
    <property type="evidence" value="ECO:0007669"/>
    <property type="project" value="InterPro"/>
</dbReference>
<evidence type="ECO:0000259" key="2">
    <source>
        <dbReference type="PROSITE" id="PS50879"/>
    </source>
</evidence>
<dbReference type="PANTHER" id="PTHR47723">
    <property type="entry name" value="OS05G0353850 PROTEIN"/>
    <property type="match status" value="1"/>
</dbReference>